<keyword evidence="8" id="KW-0745">Spermidine biosynthesis</keyword>
<evidence type="ECO:0000256" key="14">
    <source>
        <dbReference type="PIRSR" id="PIRSR001355-1"/>
    </source>
</evidence>
<dbReference type="NCBIfam" id="TIGR00535">
    <property type="entry name" value="SAM_DCase"/>
    <property type="match status" value="1"/>
</dbReference>
<keyword evidence="13" id="KW-0670">Pyruvate</keyword>
<reference evidence="19" key="2">
    <citation type="submission" date="2014-06" db="EMBL/GenBank/DDBJ databases">
        <title>The complete genome of Blastobotrys (Arxula) adeninivorans LS3 - a yeast of biotechnological interest.</title>
        <authorList>
            <person name="Kunze G."/>
            <person name="Gaillardin C."/>
            <person name="Czernicka M."/>
            <person name="Durrens P."/>
            <person name="Martin T."/>
            <person name="Boer E."/>
            <person name="Gabaldon T."/>
            <person name="Cruz J."/>
            <person name="Talla E."/>
            <person name="Marck C."/>
            <person name="Goffeau A."/>
            <person name="Barbe V."/>
            <person name="Baret P."/>
            <person name="Baronian K."/>
            <person name="Beier S."/>
            <person name="Bleykasten C."/>
            <person name="Bode R."/>
            <person name="Casaregola S."/>
            <person name="Despons L."/>
            <person name="Fairhead C."/>
            <person name="Giersberg M."/>
            <person name="Gierski P."/>
            <person name="Hahnel U."/>
            <person name="Hartmann A."/>
            <person name="Jankowska D."/>
            <person name="Jubin C."/>
            <person name="Jung P."/>
            <person name="Lafontaine I."/>
            <person name="Leh-Louis V."/>
            <person name="Lemaire M."/>
            <person name="Marcet-Houben M."/>
            <person name="Mascher M."/>
            <person name="Morel G."/>
            <person name="Richard G.-F."/>
            <person name="Riechen J."/>
            <person name="Sacerdot C."/>
            <person name="Sarkar A."/>
            <person name="Savel G."/>
            <person name="Schacherer J."/>
            <person name="Sherman D."/>
            <person name="Straub M.-L."/>
            <person name="Stein N."/>
            <person name="Thierry A."/>
            <person name="Trautwein-Schult A."/>
            <person name="Westhof E."/>
            <person name="Worch S."/>
            <person name="Dujon B."/>
            <person name="Souciet J.-L."/>
            <person name="Wincker P."/>
            <person name="Scholz U."/>
            <person name="Neuveglise N."/>
        </authorList>
    </citation>
    <scope>NUCLEOTIDE SEQUENCE</scope>
    <source>
        <strain evidence="19">LS3</strain>
    </source>
</reference>
<dbReference type="GO" id="GO:0008295">
    <property type="term" value="P:spermidine biosynthetic process"/>
    <property type="evidence" value="ECO:0007669"/>
    <property type="project" value="UniProtKB-KW"/>
</dbReference>
<dbReference type="GO" id="GO:0004014">
    <property type="term" value="F:adenosylmethionine decarboxylase activity"/>
    <property type="evidence" value="ECO:0007669"/>
    <property type="project" value="UniProtKB-EC"/>
</dbReference>
<keyword evidence="12" id="KW-0704">Schiff base</keyword>
<evidence type="ECO:0000256" key="3">
    <source>
        <dbReference type="ARBA" id="ARBA00008466"/>
    </source>
</evidence>
<feature type="chain" id="PRO_5042320164" description="S-adenosylmethionine decarboxylase beta chain" evidence="18">
    <location>
        <begin position="1"/>
        <end position="93"/>
    </location>
</feature>
<keyword evidence="6" id="KW-0210">Decarboxylase</keyword>
<dbReference type="PROSITE" id="PS01336">
    <property type="entry name" value="ADOMETDC"/>
    <property type="match status" value="1"/>
</dbReference>
<dbReference type="GO" id="GO:0005829">
    <property type="term" value="C:cytosol"/>
    <property type="evidence" value="ECO:0007669"/>
    <property type="project" value="TreeGrafter"/>
</dbReference>
<keyword evidence="7 17" id="KW-0068">Autocatalytic cleavage</keyword>
<dbReference type="PhylomeDB" id="A0A060TBN8"/>
<comment type="similarity">
    <text evidence="3">Belongs to the eukaryotic AdoMetDC family.</text>
</comment>
<reference evidence="19" key="1">
    <citation type="submission" date="2014-02" db="EMBL/GenBank/DDBJ databases">
        <authorList>
            <person name="Genoscope - CEA"/>
        </authorList>
    </citation>
    <scope>NUCLEOTIDE SEQUENCE</scope>
    <source>
        <strain evidence="19">LS3</strain>
    </source>
</reference>
<evidence type="ECO:0000256" key="5">
    <source>
        <dbReference type="ARBA" id="ARBA00022691"/>
    </source>
</evidence>
<evidence type="ECO:0000256" key="9">
    <source>
        <dbReference type="ARBA" id="ARBA00023115"/>
    </source>
</evidence>
<feature type="active site" description="Schiff-base intermediate with substrate; via pyruvic acid" evidence="14">
    <location>
        <position position="94"/>
    </location>
</feature>
<evidence type="ECO:0000256" key="4">
    <source>
        <dbReference type="ARBA" id="ARBA00012357"/>
    </source>
</evidence>
<dbReference type="EMBL" id="HG937694">
    <property type="protein sequence ID" value="CDP38174.1"/>
    <property type="molecule type" value="Genomic_DNA"/>
</dbReference>
<comment type="pathway">
    <text evidence="2">Amine and polyamine biosynthesis; S-adenosylmethioninamine biosynthesis; S-adenosylmethioninamine from S-adenosyl-L-methionine: step 1/1.</text>
</comment>
<protein>
    <recommendedName>
        <fullName evidence="4">adenosylmethionine decarboxylase</fullName>
        <ecNumber evidence="4">4.1.1.50</ecNumber>
    </recommendedName>
</protein>
<accession>A0A060TBN8</accession>
<feature type="active site" description="Proton acceptor; for processing activity" evidence="14">
    <location>
        <position position="316"/>
    </location>
</feature>
<sequence>MIMEHRDEEFPAAKYVNHELSMTLDSTDAFEGPEKLLEIWYAPSKDLLAGGLKSPKGLRAIPRTRWEEVLDHVHCKVLSVVQTEEMDAYVLSESSLFVFPHKVILKTCGTTTTLAGIAPLQDAVAQYVGYPRDKQPWRVFYSRKSFMFPERQVHPHTSWADEVAFLDAHYDNGTAYIIGNVNADHWYLYATRPQYFDPELRLPVNGVDLRSNVKLNDQTLEILMTDLSPVHASQFFTERLPTVSDGTDSMASSVSSLGAEADDSDPGHVLGNVVTKSTGIDQIYPTEQQIVDSFCFSPCGYSCNGLVKEGYYFTIHVTPERHCSYASFETNVPPSHYGMNDLDVLDKVVEIFRPGKFSVTLFDSEDNSLLTKKMPIHLASYKRTEKISYELDGYNLVFLSFEANRAKDTAVF</sequence>
<feature type="modified residue" description="Pyruvic acid (Ser); by autocatalysis" evidence="16">
    <location>
        <position position="94"/>
    </location>
</feature>
<evidence type="ECO:0000256" key="11">
    <source>
        <dbReference type="ARBA" id="ARBA00023239"/>
    </source>
</evidence>
<feature type="chain" id="PRO_5042320165" description="S-adenosylmethionine decarboxylase alpha chain" evidence="18">
    <location>
        <begin position="94"/>
        <end position="412"/>
    </location>
</feature>
<name>A0A060TBN8_BLAAD</name>
<organism evidence="19">
    <name type="scientific">Blastobotrys adeninivorans</name>
    <name type="common">Yeast</name>
    <name type="synonym">Arxula adeninivorans</name>
    <dbReference type="NCBI Taxonomy" id="409370"/>
    <lineage>
        <taxon>Eukaryota</taxon>
        <taxon>Fungi</taxon>
        <taxon>Dikarya</taxon>
        <taxon>Ascomycota</taxon>
        <taxon>Saccharomycotina</taxon>
        <taxon>Dipodascomycetes</taxon>
        <taxon>Dipodascales</taxon>
        <taxon>Trichomonascaceae</taxon>
        <taxon>Blastobotrys</taxon>
    </lineage>
</organism>
<evidence type="ECO:0000256" key="15">
    <source>
        <dbReference type="PIRSR" id="PIRSR001355-2"/>
    </source>
</evidence>
<evidence type="ECO:0000256" key="18">
    <source>
        <dbReference type="PIRSR" id="PIRSR001355-5"/>
    </source>
</evidence>
<evidence type="ECO:0000256" key="13">
    <source>
        <dbReference type="ARBA" id="ARBA00023317"/>
    </source>
</evidence>
<evidence type="ECO:0000256" key="2">
    <source>
        <dbReference type="ARBA" id="ARBA00004911"/>
    </source>
</evidence>
<dbReference type="InterPro" id="IPR018166">
    <property type="entry name" value="S-AdoMet_deCO2ase_CS"/>
</dbReference>
<dbReference type="SUPFAM" id="SSF56276">
    <property type="entry name" value="S-adenosylmethionine decarboxylase"/>
    <property type="match status" value="1"/>
</dbReference>
<dbReference type="GO" id="GO:0006597">
    <property type="term" value="P:spermine biosynthetic process"/>
    <property type="evidence" value="ECO:0007669"/>
    <property type="project" value="InterPro"/>
</dbReference>
<keyword evidence="10" id="KW-0865">Zymogen</keyword>
<feature type="binding site" evidence="15">
    <location>
        <position position="93"/>
    </location>
    <ligand>
        <name>substrate</name>
    </ligand>
</feature>
<dbReference type="EC" id="4.1.1.50" evidence="4"/>
<feature type="binding site" evidence="15">
    <location>
        <position position="296"/>
    </location>
    <ligand>
        <name>substrate</name>
    </ligand>
</feature>
<evidence type="ECO:0000256" key="12">
    <source>
        <dbReference type="ARBA" id="ARBA00023270"/>
    </source>
</evidence>
<dbReference type="AlphaFoldDB" id="A0A060TBN8"/>
<gene>
    <name evidence="19" type="ORF">GNLVRS02_ARAD1D28732g</name>
</gene>
<dbReference type="InterPro" id="IPR048283">
    <property type="entry name" value="AdoMetDC-like"/>
</dbReference>
<dbReference type="Gene3D" id="3.60.90.10">
    <property type="entry name" value="S-adenosylmethionine decarboxylase"/>
    <property type="match status" value="1"/>
</dbReference>
<evidence type="ECO:0000256" key="16">
    <source>
        <dbReference type="PIRSR" id="PIRSR001355-3"/>
    </source>
</evidence>
<proteinExistence type="inferred from homology"/>
<evidence type="ECO:0000256" key="10">
    <source>
        <dbReference type="ARBA" id="ARBA00023145"/>
    </source>
</evidence>
<feature type="active site" description="Proton acceptor; for processing activity" evidence="14">
    <location>
        <position position="302"/>
    </location>
</feature>
<evidence type="ECO:0000256" key="7">
    <source>
        <dbReference type="ARBA" id="ARBA00022813"/>
    </source>
</evidence>
<keyword evidence="5" id="KW-0949">S-adenosyl-L-methionine</keyword>
<dbReference type="InterPro" id="IPR001985">
    <property type="entry name" value="S-AdoMet_decarboxylase_euk"/>
</dbReference>
<dbReference type="PIRSF" id="PIRSF001355">
    <property type="entry name" value="S-AdenosylMet_decarboxylase"/>
    <property type="match status" value="1"/>
</dbReference>
<feature type="binding site" evidence="15">
    <location>
        <position position="320"/>
    </location>
    <ligand>
        <name>substrate</name>
    </ligand>
</feature>
<evidence type="ECO:0000256" key="17">
    <source>
        <dbReference type="PIRSR" id="PIRSR001355-4"/>
    </source>
</evidence>
<evidence type="ECO:0000313" key="19">
    <source>
        <dbReference type="EMBL" id="CDP38174.1"/>
    </source>
</evidence>
<feature type="binding site" evidence="15">
    <location>
        <position position="30"/>
    </location>
    <ligand>
        <name>substrate</name>
    </ligand>
</feature>
<feature type="active site" description="Proton donor; for catalytic activity" evidence="14">
    <location>
        <position position="108"/>
    </location>
</feature>
<dbReference type="PANTHER" id="PTHR11570:SF0">
    <property type="entry name" value="S-ADENOSYLMETHIONINE DECARBOXYLASE PROENZYME"/>
    <property type="match status" value="1"/>
</dbReference>
<evidence type="ECO:0000256" key="1">
    <source>
        <dbReference type="ARBA" id="ARBA00001928"/>
    </source>
</evidence>
<dbReference type="PANTHER" id="PTHR11570">
    <property type="entry name" value="S-ADENOSYLMETHIONINE DECARBOXYLASE"/>
    <property type="match status" value="1"/>
</dbReference>
<dbReference type="InterPro" id="IPR016067">
    <property type="entry name" value="S-AdoMet_deCO2ase_core"/>
</dbReference>
<feature type="site" description="Cleavage (non-hydrolytic); by autolysis" evidence="17">
    <location>
        <begin position="93"/>
        <end position="94"/>
    </location>
</feature>
<keyword evidence="11" id="KW-0456">Lyase</keyword>
<evidence type="ECO:0000256" key="8">
    <source>
        <dbReference type="ARBA" id="ARBA00023066"/>
    </source>
</evidence>
<evidence type="ECO:0000256" key="6">
    <source>
        <dbReference type="ARBA" id="ARBA00022793"/>
    </source>
</evidence>
<keyword evidence="9" id="KW-0620">Polyamine biosynthesis</keyword>
<dbReference type="Pfam" id="PF01536">
    <property type="entry name" value="SAM_decarbox"/>
    <property type="match status" value="1"/>
</dbReference>
<dbReference type="UniPathway" id="UPA00331">
    <property type="reaction ID" value="UER00451"/>
</dbReference>
<comment type="cofactor">
    <cofactor evidence="1">
        <name>pyruvate</name>
        <dbReference type="ChEBI" id="CHEBI:15361"/>
    </cofactor>
</comment>